<comment type="subcellular location">
    <subcellularLocation>
        <location evidence="1">Cell outer membrane</location>
    </subcellularLocation>
</comment>
<gene>
    <name evidence="4" type="ORF">C0601_06395</name>
</gene>
<dbReference type="EMBL" id="PKTG01000083">
    <property type="protein sequence ID" value="PLX17654.1"/>
    <property type="molecule type" value="Genomic_DNA"/>
</dbReference>
<evidence type="ECO:0000313" key="5">
    <source>
        <dbReference type="Proteomes" id="UP000234857"/>
    </source>
</evidence>
<comment type="caution">
    <text evidence="4">The sequence shown here is derived from an EMBL/GenBank/DDBJ whole genome shotgun (WGS) entry which is preliminary data.</text>
</comment>
<reference evidence="4 5" key="1">
    <citation type="submission" date="2017-11" db="EMBL/GenBank/DDBJ databases">
        <title>Genome-resolved metagenomics identifies genetic mobility, metabolic interactions, and unexpected diversity in perchlorate-reducing communities.</title>
        <authorList>
            <person name="Barnum T.P."/>
            <person name="Figueroa I.A."/>
            <person name="Carlstrom C.I."/>
            <person name="Lucas L.N."/>
            <person name="Engelbrektson A.L."/>
            <person name="Coates J.D."/>
        </authorList>
    </citation>
    <scope>NUCLEOTIDE SEQUENCE [LARGE SCALE GENOMIC DNA]</scope>
    <source>
        <strain evidence="4">BM706</strain>
    </source>
</reference>
<protein>
    <submittedName>
        <fullName evidence="4">Uncharacterized protein</fullName>
    </submittedName>
</protein>
<keyword evidence="3" id="KW-0998">Cell outer membrane</keyword>
<evidence type="ECO:0000256" key="2">
    <source>
        <dbReference type="ARBA" id="ARBA00023136"/>
    </source>
</evidence>
<sequence length="130" mass="15180">MPDNLGVWRPVNLSKAKIISANISYRLSDILTFDINRKQAKNGNDNPLIYRPILKSVLRLKKDDLDILLNYIGKRFISGNWWGGHTTVDLNWSNEKFYLTIQNLFNREYISTLNYPTAKRTVFFGVRTKI</sequence>
<dbReference type="Gene3D" id="2.40.170.20">
    <property type="entry name" value="TonB-dependent receptor, beta-barrel domain"/>
    <property type="match status" value="1"/>
</dbReference>
<accession>A0A2N5ZGB0</accession>
<evidence type="ECO:0000313" key="4">
    <source>
        <dbReference type="EMBL" id="PLX17654.1"/>
    </source>
</evidence>
<evidence type="ECO:0000256" key="3">
    <source>
        <dbReference type="ARBA" id="ARBA00023237"/>
    </source>
</evidence>
<keyword evidence="2" id="KW-0472">Membrane</keyword>
<proteinExistence type="predicted"/>
<organism evidence="4 5">
    <name type="scientific">Muiribacterium halophilum</name>
    <dbReference type="NCBI Taxonomy" id="2053465"/>
    <lineage>
        <taxon>Bacteria</taxon>
        <taxon>Candidatus Muiribacteriota</taxon>
        <taxon>Candidatus Muiribacteriia</taxon>
        <taxon>Candidatus Muiribacteriales</taxon>
        <taxon>Candidatus Muiribacteriaceae</taxon>
        <taxon>Candidatus Muiribacterium</taxon>
    </lineage>
</organism>
<dbReference type="GO" id="GO:0009279">
    <property type="term" value="C:cell outer membrane"/>
    <property type="evidence" value="ECO:0007669"/>
    <property type="project" value="UniProtKB-SubCell"/>
</dbReference>
<dbReference type="AlphaFoldDB" id="A0A2N5ZGB0"/>
<dbReference type="Proteomes" id="UP000234857">
    <property type="component" value="Unassembled WGS sequence"/>
</dbReference>
<evidence type="ECO:0000256" key="1">
    <source>
        <dbReference type="ARBA" id="ARBA00004442"/>
    </source>
</evidence>
<dbReference type="InterPro" id="IPR036942">
    <property type="entry name" value="Beta-barrel_TonB_sf"/>
</dbReference>
<name>A0A2N5ZGB0_MUIH1</name>
<dbReference type="SUPFAM" id="SSF56935">
    <property type="entry name" value="Porins"/>
    <property type="match status" value="1"/>
</dbReference>